<dbReference type="GO" id="GO:0032040">
    <property type="term" value="C:small-subunit processome"/>
    <property type="evidence" value="ECO:0007669"/>
    <property type="project" value="InterPro"/>
</dbReference>
<dbReference type="EMBL" id="MTKT01004399">
    <property type="protein sequence ID" value="OWM71381.1"/>
    <property type="molecule type" value="Genomic_DNA"/>
</dbReference>
<dbReference type="Proteomes" id="UP000197138">
    <property type="component" value="Unassembled WGS sequence"/>
</dbReference>
<sequence>MKHAKQRRHPCIYLCDHDSKTKANTCILEAVKENNHEHFFVVTQDADLQKKLQEIPGIPVMFLEKPSSVQSKFVKDSEEKRLHITEEEWKRLEKKTGVVLASQEPNHSDEEDLGGHRSRHNSSRQSVTSC</sequence>
<evidence type="ECO:0000313" key="4">
    <source>
        <dbReference type="Proteomes" id="UP000197138"/>
    </source>
</evidence>
<feature type="region of interest" description="Disordered" evidence="2">
    <location>
        <begin position="96"/>
        <end position="130"/>
    </location>
</feature>
<dbReference type="Pfam" id="PF04900">
    <property type="entry name" value="Fcf1"/>
    <property type="match status" value="1"/>
</dbReference>
<reference evidence="4" key="1">
    <citation type="journal article" date="2017" name="Plant J.">
        <title>The pomegranate (Punica granatum L.) genome and the genomics of punicalagin biosynthesis.</title>
        <authorList>
            <person name="Qin G."/>
            <person name="Xu C."/>
            <person name="Ming R."/>
            <person name="Tang H."/>
            <person name="Guyot R."/>
            <person name="Kramer E.M."/>
            <person name="Hu Y."/>
            <person name="Yi X."/>
            <person name="Qi Y."/>
            <person name="Xu X."/>
            <person name="Gao Z."/>
            <person name="Pan H."/>
            <person name="Jian J."/>
            <person name="Tian Y."/>
            <person name="Yue Z."/>
            <person name="Xu Y."/>
        </authorList>
    </citation>
    <scope>NUCLEOTIDE SEQUENCE [LARGE SCALE GENOMIC DNA]</scope>
    <source>
        <strain evidence="4">cv. Dabenzi</strain>
    </source>
</reference>
<name>A0A218WGM5_PUNGR</name>
<dbReference type="Gene3D" id="3.40.50.1010">
    <property type="entry name" value="5'-nuclease"/>
    <property type="match status" value="1"/>
</dbReference>
<dbReference type="PANTHER" id="PTHR12416">
    <property type="entry name" value="RRNA-PROCESSING PROTEIN UTP23 HOMOLOG"/>
    <property type="match status" value="1"/>
</dbReference>
<dbReference type="InterPro" id="IPR006984">
    <property type="entry name" value="Fcf1/UTP23"/>
</dbReference>
<protein>
    <recommendedName>
        <fullName evidence="5">PIN domain-containing protein</fullName>
    </recommendedName>
</protein>
<accession>A0A218WGM5</accession>
<keyword evidence="1" id="KW-0539">Nucleus</keyword>
<evidence type="ECO:0000313" key="3">
    <source>
        <dbReference type="EMBL" id="OWM71381.1"/>
    </source>
</evidence>
<comment type="caution">
    <text evidence="3">The sequence shown here is derived from an EMBL/GenBank/DDBJ whole genome shotgun (WGS) entry which is preliminary data.</text>
</comment>
<evidence type="ECO:0008006" key="5">
    <source>
        <dbReference type="Google" id="ProtNLM"/>
    </source>
</evidence>
<dbReference type="AlphaFoldDB" id="A0A218WGM5"/>
<evidence type="ECO:0000256" key="2">
    <source>
        <dbReference type="SAM" id="MobiDB-lite"/>
    </source>
</evidence>
<proteinExistence type="predicted"/>
<evidence type="ECO:0000256" key="1">
    <source>
        <dbReference type="ARBA" id="ARBA00023242"/>
    </source>
</evidence>
<organism evidence="3 4">
    <name type="scientific">Punica granatum</name>
    <name type="common">Pomegranate</name>
    <dbReference type="NCBI Taxonomy" id="22663"/>
    <lineage>
        <taxon>Eukaryota</taxon>
        <taxon>Viridiplantae</taxon>
        <taxon>Streptophyta</taxon>
        <taxon>Embryophyta</taxon>
        <taxon>Tracheophyta</taxon>
        <taxon>Spermatophyta</taxon>
        <taxon>Magnoliopsida</taxon>
        <taxon>eudicotyledons</taxon>
        <taxon>Gunneridae</taxon>
        <taxon>Pentapetalae</taxon>
        <taxon>rosids</taxon>
        <taxon>malvids</taxon>
        <taxon>Myrtales</taxon>
        <taxon>Lythraceae</taxon>
        <taxon>Punica</taxon>
    </lineage>
</organism>
<gene>
    <name evidence="3" type="ORF">CDL15_Pgr005568</name>
</gene>